<evidence type="ECO:0000313" key="3">
    <source>
        <dbReference type="Proteomes" id="UP000183471"/>
    </source>
</evidence>
<dbReference type="Proteomes" id="UP000183471">
    <property type="component" value="Unassembled WGS sequence"/>
</dbReference>
<sequence length="433" mass="50253">MTTAPNMQSMSLSLPHKWMERYGKVRNQTLRLVETLAPDDQMVQSMPEASPTKWHIAHTTWFFETFILKPYMRDYIPFDARFTGLFNSYYKRLGDHPDRTIRSTFSRPTLDQIFLYRNYVDKDIRNLLDHDASPRILQLLELGLNHEQQHQELIITDIKHAFWTNPLRPGYQPNQIRSVEWGAPSLTWHCFNEGVYEVGHDMGGFAFDNELPRHLTYIQPFSMASRLVTNKEYLTFMADGGYTRPELWLSDAWDHVCAHSWTAPLYWEQAGDEWTQFTCRGTLPLNLSEPVCHVSFYEADAFARWAGARLPTEFEWEVAADSIGISGNFLEDENYHPRPAGTQAGLQQIFGDTWEWTASPYSAYPGYCVPEGIEGEYNGKFMCNQMVLRGGSCITPVSHMRKSYRNYFPPHMRWQFSGIRLAHDGRFHVGADS</sequence>
<dbReference type="InterPro" id="IPR051043">
    <property type="entry name" value="Sulfatase_Mod_Factor_Kinase"/>
</dbReference>
<dbReference type="PANTHER" id="PTHR23150">
    <property type="entry name" value="SULFATASE MODIFYING FACTOR 1, 2"/>
    <property type="match status" value="1"/>
</dbReference>
<protein>
    <submittedName>
        <fullName evidence="2">Ergothioneine biosynthesis protein EgtB</fullName>
    </submittedName>
</protein>
<accession>A0ABY0TMR3</accession>
<dbReference type="InterPro" id="IPR017806">
    <property type="entry name" value="EgtB"/>
</dbReference>
<feature type="domain" description="Sulfatase-modifying factor enzyme-like" evidence="1">
    <location>
        <begin position="194"/>
        <end position="321"/>
    </location>
</feature>
<proteinExistence type="predicted"/>
<dbReference type="InterPro" id="IPR042095">
    <property type="entry name" value="SUMF_sf"/>
</dbReference>
<feature type="domain" description="Sulfatase-modifying factor enzyme-like" evidence="1">
    <location>
        <begin position="342"/>
        <end position="422"/>
    </location>
</feature>
<organism evidence="2 3">
    <name type="scientific">Nitrosospira multiformis</name>
    <dbReference type="NCBI Taxonomy" id="1231"/>
    <lineage>
        <taxon>Bacteria</taxon>
        <taxon>Pseudomonadati</taxon>
        <taxon>Pseudomonadota</taxon>
        <taxon>Betaproteobacteria</taxon>
        <taxon>Nitrosomonadales</taxon>
        <taxon>Nitrosomonadaceae</taxon>
        <taxon>Nitrosospira</taxon>
    </lineage>
</organism>
<dbReference type="RefSeq" id="WP_107797726.1">
    <property type="nucleotide sequence ID" value="NZ_FNKY01000002.1"/>
</dbReference>
<name>A0ABY0TMR3_9PROT</name>
<dbReference type="Pfam" id="PF03781">
    <property type="entry name" value="FGE-sulfatase"/>
    <property type="match status" value="2"/>
</dbReference>
<evidence type="ECO:0000259" key="1">
    <source>
        <dbReference type="Pfam" id="PF03781"/>
    </source>
</evidence>
<reference evidence="2 3" key="1">
    <citation type="submission" date="2016-10" db="EMBL/GenBank/DDBJ databases">
        <authorList>
            <person name="Varghese N."/>
            <person name="Submissions S."/>
        </authorList>
    </citation>
    <scope>NUCLEOTIDE SEQUENCE [LARGE SCALE GENOMIC DNA]</scope>
    <source>
        <strain evidence="2 3">Nl1</strain>
    </source>
</reference>
<dbReference type="SUPFAM" id="SSF56436">
    <property type="entry name" value="C-type lectin-like"/>
    <property type="match status" value="1"/>
</dbReference>
<dbReference type="InterPro" id="IPR016187">
    <property type="entry name" value="CTDL_fold"/>
</dbReference>
<dbReference type="EMBL" id="FNKY01000002">
    <property type="protein sequence ID" value="SDR10793.1"/>
    <property type="molecule type" value="Genomic_DNA"/>
</dbReference>
<dbReference type="InterPro" id="IPR005532">
    <property type="entry name" value="SUMF_dom"/>
</dbReference>
<gene>
    <name evidence="2" type="ORF">SAMN05216402_3260</name>
</gene>
<dbReference type="PANTHER" id="PTHR23150:SF36">
    <property type="entry name" value="HERCYNINE OXYGENASE"/>
    <property type="match status" value="1"/>
</dbReference>
<evidence type="ECO:0000313" key="2">
    <source>
        <dbReference type="EMBL" id="SDR10793.1"/>
    </source>
</evidence>
<comment type="caution">
    <text evidence="2">The sequence shown here is derived from an EMBL/GenBank/DDBJ whole genome shotgun (WGS) entry which is preliminary data.</text>
</comment>
<keyword evidence="3" id="KW-1185">Reference proteome</keyword>
<dbReference type="NCBIfam" id="TIGR03440">
    <property type="entry name" value="egtB_TIGR03440"/>
    <property type="match status" value="1"/>
</dbReference>
<dbReference type="Gene3D" id="3.90.1580.10">
    <property type="entry name" value="paralog of FGE (formylglycine-generating enzyme)"/>
    <property type="match status" value="1"/>
</dbReference>